<dbReference type="EMBL" id="BART01013723">
    <property type="protein sequence ID" value="GAG80372.1"/>
    <property type="molecule type" value="Genomic_DNA"/>
</dbReference>
<protein>
    <submittedName>
        <fullName evidence="2">Uncharacterized protein</fullName>
    </submittedName>
</protein>
<dbReference type="AlphaFoldDB" id="X1BGQ3"/>
<gene>
    <name evidence="2" type="ORF">S01H4_27884</name>
</gene>
<evidence type="ECO:0000313" key="2">
    <source>
        <dbReference type="EMBL" id="GAG80372.1"/>
    </source>
</evidence>
<sequence>HKSYSFHPHQPGIDAPQRANHQESFKKLNKIYQIIKIILDYI</sequence>
<comment type="caution">
    <text evidence="2">The sequence shown here is derived from an EMBL/GenBank/DDBJ whole genome shotgun (WGS) entry which is preliminary data.</text>
</comment>
<feature type="region of interest" description="Disordered" evidence="1">
    <location>
        <begin position="1"/>
        <end position="20"/>
    </location>
</feature>
<reference evidence="2" key="1">
    <citation type="journal article" date="2014" name="Front. Microbiol.">
        <title>High frequency of phylogenetically diverse reductive dehalogenase-homologous genes in deep subseafloor sedimentary metagenomes.</title>
        <authorList>
            <person name="Kawai M."/>
            <person name="Futagami T."/>
            <person name="Toyoda A."/>
            <person name="Takaki Y."/>
            <person name="Nishi S."/>
            <person name="Hori S."/>
            <person name="Arai W."/>
            <person name="Tsubouchi T."/>
            <person name="Morono Y."/>
            <person name="Uchiyama I."/>
            <person name="Ito T."/>
            <person name="Fujiyama A."/>
            <person name="Inagaki F."/>
            <person name="Takami H."/>
        </authorList>
    </citation>
    <scope>NUCLEOTIDE SEQUENCE</scope>
    <source>
        <strain evidence="2">Expedition CK06-06</strain>
    </source>
</reference>
<accession>X1BGQ3</accession>
<organism evidence="2">
    <name type="scientific">marine sediment metagenome</name>
    <dbReference type="NCBI Taxonomy" id="412755"/>
    <lineage>
        <taxon>unclassified sequences</taxon>
        <taxon>metagenomes</taxon>
        <taxon>ecological metagenomes</taxon>
    </lineage>
</organism>
<evidence type="ECO:0000256" key="1">
    <source>
        <dbReference type="SAM" id="MobiDB-lite"/>
    </source>
</evidence>
<proteinExistence type="predicted"/>
<name>X1BGQ3_9ZZZZ</name>
<feature type="non-terminal residue" evidence="2">
    <location>
        <position position="1"/>
    </location>
</feature>